<organism evidence="9 10">
    <name type="scientific">Streptosporangium becharense</name>
    <dbReference type="NCBI Taxonomy" id="1816182"/>
    <lineage>
        <taxon>Bacteria</taxon>
        <taxon>Bacillati</taxon>
        <taxon>Actinomycetota</taxon>
        <taxon>Actinomycetes</taxon>
        <taxon>Streptosporangiales</taxon>
        <taxon>Streptosporangiaceae</taxon>
        <taxon>Streptosporangium</taxon>
    </lineage>
</organism>
<evidence type="ECO:0000313" key="9">
    <source>
        <dbReference type="EMBL" id="MBB5816946.1"/>
    </source>
</evidence>
<feature type="transmembrane region" description="Helical" evidence="8">
    <location>
        <begin position="118"/>
        <end position="142"/>
    </location>
</feature>
<reference evidence="9 10" key="1">
    <citation type="submission" date="2020-08" db="EMBL/GenBank/DDBJ databases">
        <title>Sequencing the genomes of 1000 actinobacteria strains.</title>
        <authorList>
            <person name="Klenk H.-P."/>
        </authorList>
    </citation>
    <scope>NUCLEOTIDE SEQUENCE [LARGE SCALE GENOMIC DNA]</scope>
    <source>
        <strain evidence="9 10">DSM 46887</strain>
    </source>
</reference>
<name>A0A7W9IAS4_9ACTN</name>
<accession>A0A7W9IAS4</accession>
<sequence length="368" mass="38149">MTGPALRRRLPRLAGGAARRSRPPYALVLVLLTAALLVSMTVGLGLGSVRVPAGEVWGVLGHRAGLPWPSEVTWTRTRETIVFDVRAPRVLLGAVTGAGLAVVGTAMQALVRNPLADPYLLGISSGASFGAVLTIVSGFALFGTRPSLSLAAFAGALAALSLVYVTARVGGRITSVHLVLAGVAVASVFSALTSFLLLTADRENESREVLSWTLGGLGGVHWETLWLPAAVLTAATVALFLQGRSLNLLLAGEEAAATMGLDVRGFRVRMFVLLSVVTGVLVAATGPIGFVGLMTPHAARLVVGGDHRRLIPAAALGGAAFLVCADVAARTVTAPQEIPVGVLTALCGGPFFLWLMRRQARRREAHAA</sequence>
<dbReference type="Proteomes" id="UP000540685">
    <property type="component" value="Unassembled WGS sequence"/>
</dbReference>
<evidence type="ECO:0000256" key="1">
    <source>
        <dbReference type="ARBA" id="ARBA00004651"/>
    </source>
</evidence>
<dbReference type="RefSeq" id="WP_311734292.1">
    <property type="nucleotide sequence ID" value="NZ_JACHMP010000001.1"/>
</dbReference>
<dbReference type="InterPro" id="IPR000522">
    <property type="entry name" value="ABC_transptr_permease_BtuC"/>
</dbReference>
<keyword evidence="10" id="KW-1185">Reference proteome</keyword>
<dbReference type="PANTHER" id="PTHR30472">
    <property type="entry name" value="FERRIC ENTEROBACTIN TRANSPORT SYSTEM PERMEASE PROTEIN"/>
    <property type="match status" value="1"/>
</dbReference>
<evidence type="ECO:0000256" key="6">
    <source>
        <dbReference type="ARBA" id="ARBA00022989"/>
    </source>
</evidence>
<evidence type="ECO:0000256" key="3">
    <source>
        <dbReference type="ARBA" id="ARBA00022448"/>
    </source>
</evidence>
<evidence type="ECO:0000256" key="7">
    <source>
        <dbReference type="ARBA" id="ARBA00023136"/>
    </source>
</evidence>
<proteinExistence type="inferred from homology"/>
<dbReference type="InterPro" id="IPR037294">
    <property type="entry name" value="ABC_BtuC-like"/>
</dbReference>
<dbReference type="Gene3D" id="1.10.3470.10">
    <property type="entry name" value="ABC transporter involved in vitamin B12 uptake, BtuC"/>
    <property type="match status" value="1"/>
</dbReference>
<gene>
    <name evidence="9" type="ORF">F4562_000008</name>
</gene>
<evidence type="ECO:0000256" key="5">
    <source>
        <dbReference type="ARBA" id="ARBA00022692"/>
    </source>
</evidence>
<protein>
    <submittedName>
        <fullName evidence="9">Iron complex transport system permease protein</fullName>
    </submittedName>
</protein>
<evidence type="ECO:0000256" key="8">
    <source>
        <dbReference type="SAM" id="Phobius"/>
    </source>
</evidence>
<comment type="subcellular location">
    <subcellularLocation>
        <location evidence="1">Cell membrane</location>
        <topology evidence="1">Multi-pass membrane protein</topology>
    </subcellularLocation>
</comment>
<keyword evidence="4" id="KW-1003">Cell membrane</keyword>
<dbReference type="GO" id="GO:0022857">
    <property type="term" value="F:transmembrane transporter activity"/>
    <property type="evidence" value="ECO:0007669"/>
    <property type="project" value="InterPro"/>
</dbReference>
<dbReference type="CDD" id="cd06550">
    <property type="entry name" value="TM_ABC_iron-siderophores_like"/>
    <property type="match status" value="1"/>
</dbReference>
<feature type="transmembrane region" description="Helical" evidence="8">
    <location>
        <begin position="271"/>
        <end position="293"/>
    </location>
</feature>
<keyword evidence="5 8" id="KW-0812">Transmembrane</keyword>
<dbReference type="GO" id="GO:0005886">
    <property type="term" value="C:plasma membrane"/>
    <property type="evidence" value="ECO:0007669"/>
    <property type="project" value="UniProtKB-SubCell"/>
</dbReference>
<dbReference type="PANTHER" id="PTHR30472:SF67">
    <property type="entry name" value="PERMEASE OF ABC TRANSPORTER-RELATED"/>
    <property type="match status" value="1"/>
</dbReference>
<keyword evidence="7 8" id="KW-0472">Membrane</keyword>
<keyword evidence="6 8" id="KW-1133">Transmembrane helix</keyword>
<evidence type="ECO:0000313" key="10">
    <source>
        <dbReference type="Proteomes" id="UP000540685"/>
    </source>
</evidence>
<dbReference type="FunFam" id="1.10.3470.10:FF:000001">
    <property type="entry name" value="Vitamin B12 ABC transporter permease BtuC"/>
    <property type="match status" value="1"/>
</dbReference>
<dbReference type="Pfam" id="PF01032">
    <property type="entry name" value="FecCD"/>
    <property type="match status" value="1"/>
</dbReference>
<dbReference type="AlphaFoldDB" id="A0A7W9IAS4"/>
<comment type="similarity">
    <text evidence="2">Belongs to the binding-protein-dependent transport system permease family. FecCD subfamily.</text>
</comment>
<feature type="transmembrane region" description="Helical" evidence="8">
    <location>
        <begin position="90"/>
        <end position="111"/>
    </location>
</feature>
<keyword evidence="3" id="KW-0813">Transport</keyword>
<feature type="transmembrane region" description="Helical" evidence="8">
    <location>
        <begin position="148"/>
        <end position="166"/>
    </location>
</feature>
<comment type="caution">
    <text evidence="9">The sequence shown here is derived from an EMBL/GenBank/DDBJ whole genome shotgun (WGS) entry which is preliminary data.</text>
</comment>
<feature type="transmembrane region" description="Helical" evidence="8">
    <location>
        <begin position="220"/>
        <end position="241"/>
    </location>
</feature>
<dbReference type="GO" id="GO:0033214">
    <property type="term" value="P:siderophore-iron import into cell"/>
    <property type="evidence" value="ECO:0007669"/>
    <property type="project" value="TreeGrafter"/>
</dbReference>
<feature type="transmembrane region" description="Helical" evidence="8">
    <location>
        <begin position="178"/>
        <end position="200"/>
    </location>
</feature>
<evidence type="ECO:0000256" key="4">
    <source>
        <dbReference type="ARBA" id="ARBA00022475"/>
    </source>
</evidence>
<evidence type="ECO:0000256" key="2">
    <source>
        <dbReference type="ARBA" id="ARBA00007935"/>
    </source>
</evidence>
<dbReference type="EMBL" id="JACHMP010000001">
    <property type="protein sequence ID" value="MBB5816946.1"/>
    <property type="molecule type" value="Genomic_DNA"/>
</dbReference>
<feature type="transmembrane region" description="Helical" evidence="8">
    <location>
        <begin position="338"/>
        <end position="356"/>
    </location>
</feature>
<dbReference type="SUPFAM" id="SSF81345">
    <property type="entry name" value="ABC transporter involved in vitamin B12 uptake, BtuC"/>
    <property type="match status" value="1"/>
</dbReference>